<keyword evidence="4" id="KW-0378">Hydrolase</keyword>
<keyword evidence="3" id="KW-0732">Signal</keyword>
<dbReference type="GO" id="GO:0006004">
    <property type="term" value="P:fucose metabolic process"/>
    <property type="evidence" value="ECO:0007669"/>
    <property type="project" value="TreeGrafter"/>
</dbReference>
<dbReference type="RefSeq" id="WP_062124820.1">
    <property type="nucleotide sequence ID" value="NZ_BAZW01000017.1"/>
</dbReference>
<dbReference type="Pfam" id="PF01120">
    <property type="entry name" value="Alpha_L_fucos"/>
    <property type="match status" value="1"/>
</dbReference>
<dbReference type="EMBL" id="BAZW01000017">
    <property type="protein sequence ID" value="GAO30081.1"/>
    <property type="molecule type" value="Genomic_DNA"/>
</dbReference>
<dbReference type="InterPro" id="IPR017853">
    <property type="entry name" value="GH"/>
</dbReference>
<evidence type="ECO:0000256" key="4">
    <source>
        <dbReference type="ARBA" id="ARBA00022801"/>
    </source>
</evidence>
<dbReference type="PANTHER" id="PTHR10030">
    <property type="entry name" value="ALPHA-L-FUCOSIDASE"/>
    <property type="match status" value="1"/>
</dbReference>
<dbReference type="PANTHER" id="PTHR10030:SF37">
    <property type="entry name" value="ALPHA-L-FUCOSIDASE-RELATED"/>
    <property type="match status" value="1"/>
</dbReference>
<dbReference type="Gene3D" id="2.60.120.260">
    <property type="entry name" value="Galactose-binding domain-like"/>
    <property type="match status" value="2"/>
</dbReference>
<evidence type="ECO:0000259" key="6">
    <source>
        <dbReference type="PROSITE" id="PS50022"/>
    </source>
</evidence>
<evidence type="ECO:0000313" key="7">
    <source>
        <dbReference type="EMBL" id="GAO30081.1"/>
    </source>
</evidence>
<evidence type="ECO:0000256" key="1">
    <source>
        <dbReference type="ARBA" id="ARBA00007951"/>
    </source>
</evidence>
<dbReference type="AlphaFoldDB" id="A0A0E9LY80"/>
<sequence>MKFNNLIIGVALFLLTACHKREEVYVQTVQIPEGYTLEQKVALSAKVVPHPRQMKWFEDEFFGFIHYGPNTYSGREWGTGFEDAALFHPGDLDTDQWCELMASAGIKRVVMVAKHHDGYCLWPSRYTNHSVAASPWKEGQGDVMKELANSCEKYGLRLGIYLSPADLYQIENPAGVYGNGSAFTQRTIPTEIAGRSFADTRTFSYVVDDYNAYFLNQLFELLTEYGPVYEVWFDGAHPKRGTGQTYNYEAWFDMIRILAPDAVIFGKGPDVRWCGNEGGATRDAEYNTIPLDQSPETYHWPDKMDNDVAGRDQITEETKYFHYYPAETNTSIRHGWFWRNDDEQQVRHVDDVFDMYERSVGGNSVFHLNIPPNKLGQFSQRDAEVLVEVGKRIRAVYGTDLLEGGSATSQKVLDNDPETFWVASDKTSVFEVQLPQVLKVNRFVLQEAIAHMGERVEAHRLEAWLNGKWELVTEAKTIGYKRILRFPALETDRFRVVITEARLAPSLMKVSAHYYDEPPKPVVLKSSEKGHVVLGVGTSFDWHNHGMTDLSQTIYYTLDGSEPSNLSAMYSEPLMLPLGGYLKARAIVGDRQGVVTEMRVGLLKEGWTAVDQDGESETANLTVDGNLHTSWISSEITAGKPSLTIDMKKDFSLSGLAYSPAVNGGYIEAYDVEVSRDGQTWKKIHSGEFGNIRNDPGRRIVMFDKVTAARFVRLSHLIPPGGFSRVGAAEIDLLSE</sequence>
<keyword evidence="5" id="KW-0326">Glycosidase</keyword>
<protein>
    <recommendedName>
        <fullName evidence="2">alpha-L-fucosidase</fullName>
        <ecNumber evidence="2">3.2.1.51</ecNumber>
    </recommendedName>
</protein>
<evidence type="ECO:0000313" key="8">
    <source>
        <dbReference type="Proteomes" id="UP000032900"/>
    </source>
</evidence>
<dbReference type="SUPFAM" id="SSF51445">
    <property type="entry name" value="(Trans)glycosidases"/>
    <property type="match status" value="1"/>
</dbReference>
<name>A0A0E9LY80_9BACT</name>
<dbReference type="Pfam" id="PF13287">
    <property type="entry name" value="Fn3_assoc"/>
    <property type="match status" value="1"/>
</dbReference>
<feature type="domain" description="F5/8 type C" evidence="6">
    <location>
        <begin position="595"/>
        <end position="736"/>
    </location>
</feature>
<evidence type="ECO:0000256" key="5">
    <source>
        <dbReference type="ARBA" id="ARBA00023295"/>
    </source>
</evidence>
<reference evidence="7 8" key="1">
    <citation type="journal article" date="2015" name="Microbes Environ.">
        <title>Distribution and evolution of nitrogen fixation genes in the phylum bacteroidetes.</title>
        <authorList>
            <person name="Inoue J."/>
            <person name="Oshima K."/>
            <person name="Suda W."/>
            <person name="Sakamoto M."/>
            <person name="Iino T."/>
            <person name="Noda S."/>
            <person name="Hongoh Y."/>
            <person name="Hattori M."/>
            <person name="Ohkuma M."/>
        </authorList>
    </citation>
    <scope>NUCLEOTIDE SEQUENCE [LARGE SCALE GENOMIC DNA]</scope>
    <source>
        <strain evidence="7">JCM 15548</strain>
    </source>
</reference>
<gene>
    <name evidence="7" type="ORF">JCM15548_12328</name>
</gene>
<evidence type="ECO:0000256" key="3">
    <source>
        <dbReference type="ARBA" id="ARBA00022729"/>
    </source>
</evidence>
<dbReference type="Pfam" id="PF00754">
    <property type="entry name" value="F5_F8_type_C"/>
    <property type="match status" value="2"/>
</dbReference>
<dbReference type="STRING" id="1236989.JCM15548_12328"/>
<accession>A0A0E9LY80</accession>
<dbReference type="InterPro" id="IPR008979">
    <property type="entry name" value="Galactose-bd-like_sf"/>
</dbReference>
<dbReference type="Proteomes" id="UP000032900">
    <property type="component" value="Unassembled WGS sequence"/>
</dbReference>
<dbReference type="EC" id="3.2.1.51" evidence="2"/>
<comment type="caution">
    <text evidence="7">The sequence shown here is derived from an EMBL/GenBank/DDBJ whole genome shotgun (WGS) entry which is preliminary data.</text>
</comment>
<dbReference type="Gene3D" id="3.20.20.80">
    <property type="entry name" value="Glycosidases"/>
    <property type="match status" value="1"/>
</dbReference>
<evidence type="ECO:0000256" key="2">
    <source>
        <dbReference type="ARBA" id="ARBA00012662"/>
    </source>
</evidence>
<dbReference type="InterPro" id="IPR057739">
    <property type="entry name" value="Glyco_hydro_29_N"/>
</dbReference>
<comment type="similarity">
    <text evidence="1">Belongs to the glycosyl hydrolase 29 family.</text>
</comment>
<dbReference type="OrthoDB" id="1389336at2"/>
<dbReference type="GO" id="GO:0004560">
    <property type="term" value="F:alpha-L-fucosidase activity"/>
    <property type="evidence" value="ECO:0007669"/>
    <property type="project" value="InterPro"/>
</dbReference>
<dbReference type="SUPFAM" id="SSF49785">
    <property type="entry name" value="Galactose-binding domain-like"/>
    <property type="match status" value="2"/>
</dbReference>
<dbReference type="PROSITE" id="PS50022">
    <property type="entry name" value="FA58C_3"/>
    <property type="match status" value="1"/>
</dbReference>
<dbReference type="InterPro" id="IPR000933">
    <property type="entry name" value="Glyco_hydro_29"/>
</dbReference>
<dbReference type="SMART" id="SM00812">
    <property type="entry name" value="Alpha_L_fucos"/>
    <property type="match status" value="1"/>
</dbReference>
<dbReference type="GO" id="GO:0005764">
    <property type="term" value="C:lysosome"/>
    <property type="evidence" value="ECO:0007669"/>
    <property type="project" value="TreeGrafter"/>
</dbReference>
<dbReference type="PROSITE" id="PS51257">
    <property type="entry name" value="PROKAR_LIPOPROTEIN"/>
    <property type="match status" value="1"/>
</dbReference>
<keyword evidence="8" id="KW-1185">Reference proteome</keyword>
<dbReference type="InterPro" id="IPR000421">
    <property type="entry name" value="FA58C"/>
</dbReference>
<proteinExistence type="inferred from homology"/>
<dbReference type="InterPro" id="IPR026876">
    <property type="entry name" value="Fn3_assoc_repeat"/>
</dbReference>
<dbReference type="GO" id="GO:0016139">
    <property type="term" value="P:glycoside catabolic process"/>
    <property type="evidence" value="ECO:0007669"/>
    <property type="project" value="TreeGrafter"/>
</dbReference>
<organism evidence="7 8">
    <name type="scientific">Geofilum rubicundum JCM 15548</name>
    <dbReference type="NCBI Taxonomy" id="1236989"/>
    <lineage>
        <taxon>Bacteria</taxon>
        <taxon>Pseudomonadati</taxon>
        <taxon>Bacteroidota</taxon>
        <taxon>Bacteroidia</taxon>
        <taxon>Marinilabiliales</taxon>
        <taxon>Marinilabiliaceae</taxon>
        <taxon>Geofilum</taxon>
    </lineage>
</organism>